<evidence type="ECO:0000313" key="2">
    <source>
        <dbReference type="EMBL" id="KAF7167500.1"/>
    </source>
</evidence>
<feature type="domain" description="NADH:flavin oxidoreductase/NADH oxidase N-terminal" evidence="1">
    <location>
        <begin position="3"/>
        <end position="180"/>
    </location>
</feature>
<dbReference type="SUPFAM" id="SSF51395">
    <property type="entry name" value="FMN-linked oxidoreductases"/>
    <property type="match status" value="1"/>
</dbReference>
<evidence type="ECO:0000313" key="3">
    <source>
        <dbReference type="EMBL" id="KAF7181165.1"/>
    </source>
</evidence>
<dbReference type="InterPro" id="IPR013785">
    <property type="entry name" value="Aldolase_TIM"/>
</dbReference>
<evidence type="ECO:0000259" key="1">
    <source>
        <dbReference type="Pfam" id="PF00724"/>
    </source>
</evidence>
<dbReference type="EMBL" id="JACBAG010001820">
    <property type="protein sequence ID" value="KAF7181165.1"/>
    <property type="molecule type" value="Genomic_DNA"/>
</dbReference>
<dbReference type="OrthoDB" id="276546at2759"/>
<dbReference type="AlphaFoldDB" id="A0A8H6UVG1"/>
<dbReference type="Proteomes" id="UP000641853">
    <property type="component" value="Unassembled WGS sequence"/>
</dbReference>
<evidence type="ECO:0000313" key="5">
    <source>
        <dbReference type="Proteomes" id="UP000654922"/>
    </source>
</evidence>
<keyword evidence="4" id="KW-1185">Reference proteome</keyword>
<dbReference type="Gene3D" id="3.20.20.70">
    <property type="entry name" value="Aldolase class I"/>
    <property type="match status" value="1"/>
</dbReference>
<dbReference type="GO" id="GO:0003959">
    <property type="term" value="F:NADPH dehydrogenase activity"/>
    <property type="evidence" value="ECO:0007669"/>
    <property type="project" value="TreeGrafter"/>
</dbReference>
<gene>
    <name evidence="2" type="ORF">CNMCM5623_000836</name>
    <name evidence="3" type="ORF">CNMCM7691_000294</name>
</gene>
<proteinExistence type="predicted"/>
<reference evidence="2" key="1">
    <citation type="submission" date="2020-06" db="EMBL/GenBank/DDBJ databases">
        <title>Draft genome sequences of strains closely related to Aspergillus parafelis and Aspergillus hiratsukae.</title>
        <authorList>
            <person name="Dos Santos R.A.C."/>
            <person name="Rivero-Menendez O."/>
            <person name="Steenwyk J.L."/>
            <person name="Mead M.E."/>
            <person name="Goldman G.H."/>
            <person name="Alastruey-Izquierdo A."/>
            <person name="Rokas A."/>
        </authorList>
    </citation>
    <scope>NUCLEOTIDE SEQUENCE</scope>
    <source>
        <strain evidence="2">CNM-CM5623</strain>
        <strain evidence="3">CNM-CM7691</strain>
    </source>
</reference>
<protein>
    <recommendedName>
        <fullName evidence="1">NADH:flavin oxidoreductase/NADH oxidase N-terminal domain-containing protein</fullName>
    </recommendedName>
</protein>
<dbReference type="Proteomes" id="UP000654922">
    <property type="component" value="Unassembled WGS sequence"/>
</dbReference>
<organism evidence="2 5">
    <name type="scientific">Aspergillus felis</name>
    <dbReference type="NCBI Taxonomy" id="1287682"/>
    <lineage>
        <taxon>Eukaryota</taxon>
        <taxon>Fungi</taxon>
        <taxon>Dikarya</taxon>
        <taxon>Ascomycota</taxon>
        <taxon>Pezizomycotina</taxon>
        <taxon>Eurotiomycetes</taxon>
        <taxon>Eurotiomycetidae</taxon>
        <taxon>Eurotiales</taxon>
        <taxon>Aspergillaceae</taxon>
        <taxon>Aspergillus</taxon>
        <taxon>Aspergillus subgen. Fumigati</taxon>
    </lineage>
</organism>
<dbReference type="Pfam" id="PF00724">
    <property type="entry name" value="Oxidored_FMN"/>
    <property type="match status" value="1"/>
</dbReference>
<dbReference type="PANTHER" id="PTHR22893:SF91">
    <property type="entry name" value="NADPH DEHYDROGENASE 2-RELATED"/>
    <property type="match status" value="1"/>
</dbReference>
<sequence>MAINIPKRAGGYPNVPGIWNDDQIAAWKNVTEAVQRQKSFIFLQLWALGRTAVPQIAEAEGFELVSSSPVPIGSDASSSLESDLSTPKELAQFKIAEFIAHYVQPAKNATAAGFDGVEVRGASGYLIDQFTQDTCNRRQDKYGGSIENRSRFLLEVVSGIVDAIGADKVGLRLSPWQSFQGRGMEVPIPTRTSCLPLDATISPIRTWPIA</sequence>
<accession>A0A8H6UVG1</accession>
<dbReference type="EMBL" id="JACBAE010001285">
    <property type="protein sequence ID" value="KAF7167500.1"/>
    <property type="molecule type" value="Genomic_DNA"/>
</dbReference>
<dbReference type="InterPro" id="IPR001155">
    <property type="entry name" value="OxRdtase_FMN_N"/>
</dbReference>
<name>A0A8H6UVG1_9EURO</name>
<dbReference type="GO" id="GO:0010181">
    <property type="term" value="F:FMN binding"/>
    <property type="evidence" value="ECO:0007669"/>
    <property type="project" value="InterPro"/>
</dbReference>
<dbReference type="PANTHER" id="PTHR22893">
    <property type="entry name" value="NADH OXIDOREDUCTASE-RELATED"/>
    <property type="match status" value="1"/>
</dbReference>
<dbReference type="InterPro" id="IPR045247">
    <property type="entry name" value="Oye-like"/>
</dbReference>
<evidence type="ECO:0000313" key="4">
    <source>
        <dbReference type="Proteomes" id="UP000641853"/>
    </source>
</evidence>
<comment type="caution">
    <text evidence="2">The sequence shown here is derived from an EMBL/GenBank/DDBJ whole genome shotgun (WGS) entry which is preliminary data.</text>
</comment>